<dbReference type="eggNOG" id="ENOG50328KT">
    <property type="taxonomic scope" value="Bacteria"/>
</dbReference>
<sequence length="69" mass="7747">MKTEKSRLLGAAEVSERLGVCRSKAYKIIQELNSMMESKGYKTIPGRVGSKILEETYFSKEKGCDGNDR</sequence>
<dbReference type="AlphaFoldDB" id="A0A087BE77"/>
<protein>
    <submittedName>
        <fullName evidence="1">Putative transcriptional regulator</fullName>
    </submittedName>
</protein>
<dbReference type="EMBL" id="JGZB01000002">
    <property type="protein sequence ID" value="KFI69327.1"/>
    <property type="molecule type" value="Genomic_DNA"/>
</dbReference>
<dbReference type="RefSeq" id="WP_022859704.1">
    <property type="nucleotide sequence ID" value="NZ_JGZB01000002.1"/>
</dbReference>
<proteinExistence type="predicted"/>
<comment type="caution">
    <text evidence="1">The sequence shown here is derived from an EMBL/GenBank/DDBJ whole genome shotgun (WGS) entry which is preliminary data.</text>
</comment>
<gene>
    <name evidence="1" type="ORF">BMAGN_1100</name>
</gene>
<evidence type="ECO:0000313" key="1">
    <source>
        <dbReference type="EMBL" id="KFI69327.1"/>
    </source>
</evidence>
<name>A0A087BE77_9BIFI</name>
<reference evidence="1 2" key="1">
    <citation type="submission" date="2014-03" db="EMBL/GenBank/DDBJ databases">
        <title>Genomics of Bifidobacteria.</title>
        <authorList>
            <person name="Ventura M."/>
            <person name="Milani C."/>
            <person name="Lugli G.A."/>
        </authorList>
    </citation>
    <scope>NUCLEOTIDE SEQUENCE [LARGE SCALE GENOMIC DNA]</scope>
    <source>
        <strain evidence="1 2">LMG 11591</strain>
    </source>
</reference>
<organism evidence="1 2">
    <name type="scientific">Bifidobacterium magnum</name>
    <dbReference type="NCBI Taxonomy" id="1692"/>
    <lineage>
        <taxon>Bacteria</taxon>
        <taxon>Bacillati</taxon>
        <taxon>Actinomycetota</taxon>
        <taxon>Actinomycetes</taxon>
        <taxon>Bifidobacteriales</taxon>
        <taxon>Bifidobacteriaceae</taxon>
        <taxon>Bifidobacterium</taxon>
    </lineage>
</organism>
<dbReference type="Proteomes" id="UP000029052">
    <property type="component" value="Unassembled WGS sequence"/>
</dbReference>
<keyword evidence="2" id="KW-1185">Reference proteome</keyword>
<evidence type="ECO:0000313" key="2">
    <source>
        <dbReference type="Proteomes" id="UP000029052"/>
    </source>
</evidence>
<accession>A0A087BE77</accession>